<keyword evidence="2" id="KW-1185">Reference proteome</keyword>
<evidence type="ECO:0000313" key="2">
    <source>
        <dbReference type="Proteomes" id="UP000437736"/>
    </source>
</evidence>
<accession>A0ABW9QQ69</accession>
<evidence type="ECO:0008006" key="3">
    <source>
        <dbReference type="Google" id="ProtNLM"/>
    </source>
</evidence>
<proteinExistence type="predicted"/>
<reference evidence="1 2" key="1">
    <citation type="submission" date="2019-11" db="EMBL/GenBank/DDBJ databases">
        <title>Acidiferrimicrobium australis gen. nov., sp. nov., an acidophilic and obligately heterotrophic, member of the Actinobacteria that catalyses dissimilatory oxido- reduction of iron isolated from metal-rich acidic water in Chile.</title>
        <authorList>
            <person name="Gonzalez D."/>
            <person name="Huber K."/>
            <person name="Hedrich S."/>
            <person name="Rojas-Villalobos C."/>
            <person name="Quatrini R."/>
            <person name="Dinamarca M.A."/>
            <person name="Schwarz A."/>
            <person name="Canales C."/>
            <person name="Nancucheo I."/>
        </authorList>
    </citation>
    <scope>NUCLEOTIDE SEQUENCE [LARGE SCALE GENOMIC DNA]</scope>
    <source>
        <strain evidence="1 2">USS-CCA1</strain>
    </source>
</reference>
<sequence>MTELAYTTPVVMRPELRAGPLLAEGGEGRVYELVDRPGTLYKAYRRAVVRRPLDGLIGWEQSLAGERPELARRVRAATAWPEAVVAEPGAPDGTVAGI</sequence>
<evidence type="ECO:0000313" key="1">
    <source>
        <dbReference type="EMBL" id="MST31633.1"/>
    </source>
</evidence>
<comment type="caution">
    <text evidence="1">The sequence shown here is derived from an EMBL/GenBank/DDBJ whole genome shotgun (WGS) entry which is preliminary data.</text>
</comment>
<dbReference type="Proteomes" id="UP000437736">
    <property type="component" value="Unassembled WGS sequence"/>
</dbReference>
<feature type="non-terminal residue" evidence="1">
    <location>
        <position position="98"/>
    </location>
</feature>
<protein>
    <recommendedName>
        <fullName evidence="3">Serine/threonine protein kinase</fullName>
    </recommendedName>
</protein>
<gene>
    <name evidence="1" type="ORF">GHK86_02665</name>
</gene>
<dbReference type="EMBL" id="WJHE01000108">
    <property type="protein sequence ID" value="MST31633.1"/>
    <property type="molecule type" value="Genomic_DNA"/>
</dbReference>
<name>A0ABW9QQ69_9ACTN</name>
<organism evidence="1 2">
    <name type="scientific">Acidiferrimicrobium australe</name>
    <dbReference type="NCBI Taxonomy" id="2664430"/>
    <lineage>
        <taxon>Bacteria</taxon>
        <taxon>Bacillati</taxon>
        <taxon>Actinomycetota</taxon>
        <taxon>Acidimicrobiia</taxon>
        <taxon>Acidimicrobiales</taxon>
        <taxon>Acidimicrobiaceae</taxon>
        <taxon>Acidiferrimicrobium</taxon>
    </lineage>
</organism>